<keyword evidence="7 9" id="KW-0406">Ion transport</keyword>
<evidence type="ECO:0000256" key="8">
    <source>
        <dbReference type="ARBA" id="ARBA00023136"/>
    </source>
</evidence>
<evidence type="ECO:0000256" key="7">
    <source>
        <dbReference type="ARBA" id="ARBA00023065"/>
    </source>
</evidence>
<feature type="transmembrane region" description="Helical" evidence="9">
    <location>
        <begin position="295"/>
        <end position="321"/>
    </location>
</feature>
<keyword evidence="2 9" id="KW-0813">Transport</keyword>
<comment type="caution">
    <text evidence="10">The sequence shown here is derived from an EMBL/GenBank/DDBJ whole genome shotgun (WGS) entry which is preliminary data.</text>
</comment>
<comment type="subcellular location">
    <subcellularLocation>
        <location evidence="1">Membrane</location>
        <topology evidence="1">Multi-pass membrane protein</topology>
    </subcellularLocation>
    <subcellularLocation>
        <location evidence="9">Mitochondrion inner membrane</location>
        <topology evidence="9">Multi-pass membrane protein</topology>
    </subcellularLocation>
</comment>
<dbReference type="CDD" id="cd12823">
    <property type="entry name" value="Mrs2_Mfm1p-like"/>
    <property type="match status" value="1"/>
</dbReference>
<evidence type="ECO:0000256" key="4">
    <source>
        <dbReference type="ARBA" id="ARBA00022842"/>
    </source>
</evidence>
<dbReference type="GO" id="GO:0005743">
    <property type="term" value="C:mitochondrial inner membrane"/>
    <property type="evidence" value="ECO:0007669"/>
    <property type="project" value="UniProtKB-SubCell"/>
</dbReference>
<dbReference type="PANTHER" id="PTHR13890:SF0">
    <property type="entry name" value="MAGNESIUM TRANSPORTER MRS2 HOMOLOG, MITOCHONDRIAL"/>
    <property type="match status" value="1"/>
</dbReference>
<evidence type="ECO:0000256" key="3">
    <source>
        <dbReference type="ARBA" id="ARBA00022692"/>
    </source>
</evidence>
<evidence type="ECO:0000256" key="5">
    <source>
        <dbReference type="ARBA" id="ARBA00022946"/>
    </source>
</evidence>
<evidence type="ECO:0000256" key="2">
    <source>
        <dbReference type="ARBA" id="ARBA00022448"/>
    </source>
</evidence>
<dbReference type="InterPro" id="IPR039204">
    <property type="entry name" value="MRS2-like"/>
</dbReference>
<dbReference type="Gene3D" id="2.40.128.330">
    <property type="match status" value="1"/>
</dbReference>
<keyword evidence="11" id="KW-1185">Reference proteome</keyword>
<keyword evidence="9" id="KW-0496">Mitochondrion</keyword>
<proteinExistence type="inferred from homology"/>
<evidence type="ECO:0000256" key="9">
    <source>
        <dbReference type="RuleBase" id="RU366042"/>
    </source>
</evidence>
<keyword evidence="4 9" id="KW-0460">Magnesium</keyword>
<reference evidence="10 11" key="1">
    <citation type="journal article" date="2014" name="Genome Biol. Evol.">
        <title>The secreted proteins of Achlya hypogyna and Thraustotheca clavata identify the ancestral oomycete secretome and reveal gene acquisitions by horizontal gene transfer.</title>
        <authorList>
            <person name="Misner I."/>
            <person name="Blouin N."/>
            <person name="Leonard G."/>
            <person name="Richards T.A."/>
            <person name="Lane C.E."/>
        </authorList>
    </citation>
    <scope>NUCLEOTIDE SEQUENCE [LARGE SCALE GENOMIC DNA]</scope>
    <source>
        <strain evidence="10 11">ATCC 48635</strain>
    </source>
</reference>
<keyword evidence="9" id="KW-0999">Mitochondrion inner membrane</keyword>
<dbReference type="GO" id="GO:0015095">
    <property type="term" value="F:magnesium ion transmembrane transporter activity"/>
    <property type="evidence" value="ECO:0007669"/>
    <property type="project" value="TreeGrafter"/>
</dbReference>
<gene>
    <name evidence="10" type="ORF">ACHHYP_06348</name>
</gene>
<dbReference type="PANTHER" id="PTHR13890">
    <property type="entry name" value="RNA SPLICING PROTEIN MRS2, MITOCHONDRIAL"/>
    <property type="match status" value="1"/>
</dbReference>
<dbReference type="Gene3D" id="1.20.58.340">
    <property type="entry name" value="Magnesium transport protein CorA, transmembrane region"/>
    <property type="match status" value="2"/>
</dbReference>
<keyword evidence="3 9" id="KW-0812">Transmembrane</keyword>
<evidence type="ECO:0000313" key="10">
    <source>
        <dbReference type="EMBL" id="OQR89329.1"/>
    </source>
</evidence>
<keyword evidence="8 9" id="KW-0472">Membrane</keyword>
<dbReference type="OrthoDB" id="10251508at2759"/>
<organism evidence="10 11">
    <name type="scientific">Achlya hypogyna</name>
    <name type="common">Oomycete</name>
    <name type="synonym">Protoachlya hypogyna</name>
    <dbReference type="NCBI Taxonomy" id="1202772"/>
    <lineage>
        <taxon>Eukaryota</taxon>
        <taxon>Sar</taxon>
        <taxon>Stramenopiles</taxon>
        <taxon>Oomycota</taxon>
        <taxon>Saprolegniomycetes</taxon>
        <taxon>Saprolegniales</taxon>
        <taxon>Achlyaceae</taxon>
        <taxon>Achlya</taxon>
    </lineage>
</organism>
<dbReference type="SUPFAM" id="SSF144083">
    <property type="entry name" value="Magnesium transport protein CorA, transmembrane region"/>
    <property type="match status" value="1"/>
</dbReference>
<dbReference type="Pfam" id="PF22099">
    <property type="entry name" value="MRS2-like"/>
    <property type="match status" value="1"/>
</dbReference>
<comment type="similarity">
    <text evidence="9">Belongs to the CorA metal ion transporter (MIT) (TC 1.A.35) family.</text>
</comment>
<name>A0A1V9YU79_ACHHY</name>
<feature type="transmembrane region" description="Helical" evidence="9">
    <location>
        <begin position="333"/>
        <end position="352"/>
    </location>
</feature>
<dbReference type="AlphaFoldDB" id="A0A1V9YU79"/>
<evidence type="ECO:0000256" key="1">
    <source>
        <dbReference type="ARBA" id="ARBA00004141"/>
    </source>
</evidence>
<protein>
    <recommendedName>
        <fullName evidence="9">Magnesium transporter</fullName>
    </recommendedName>
</protein>
<dbReference type="InterPro" id="IPR045863">
    <property type="entry name" value="CorA_TM1_TM2"/>
</dbReference>
<keyword evidence="6 9" id="KW-1133">Transmembrane helix</keyword>
<dbReference type="EMBL" id="JNBR01000850">
    <property type="protein sequence ID" value="OQR89329.1"/>
    <property type="molecule type" value="Genomic_DNA"/>
</dbReference>
<evidence type="ECO:0000313" key="11">
    <source>
        <dbReference type="Proteomes" id="UP000243579"/>
    </source>
</evidence>
<evidence type="ECO:0000256" key="6">
    <source>
        <dbReference type="ARBA" id="ARBA00022989"/>
    </source>
</evidence>
<sequence>MRKRQPNSVMSSEAYTNDDFDGVGTAMSNGKRMALAFDPTGNCTQIYVTRSEILKLVELAAAVPAPSTSTSLPQKLNIPRMHVRDLRKLDNVFSVTNEPVISVRQQAVLVNIDPVRAVILRDSCYVFLPRDAFDLAATVKVGFQAQVSSQTPFELGAIKAVMQITTQVLTEDIQYVLPEAAACVSRLGKENQSQLDVERLRTLKNEMNAMNSRVESLRRMLMVILDNEDDMCMMQLTAIHHSSGRDVLSTNNLENIFETFLHDLYAMQNQVSLMLHRVHDMEDMTMLKLQTRRNYLLLMDVALTMAATFVAVPNFVVGGFGMNLDSTVQLTPYMFWIVFGVCIFFPIAGFMLTKHYMHRQGLNLF</sequence>
<accession>A0A1V9YU79</accession>
<keyword evidence="5" id="KW-0809">Transit peptide</keyword>
<dbReference type="Proteomes" id="UP000243579">
    <property type="component" value="Unassembled WGS sequence"/>
</dbReference>